<dbReference type="Pfam" id="PF02335">
    <property type="entry name" value="Cytochrom_C552"/>
    <property type="match status" value="1"/>
</dbReference>
<proteinExistence type="inferred from homology"/>
<evidence type="ECO:0000256" key="1">
    <source>
        <dbReference type="ARBA" id="ARBA00004196"/>
    </source>
</evidence>
<name>A0ABT1Y2U5_9FIRM</name>
<evidence type="ECO:0000256" key="5">
    <source>
        <dbReference type="ARBA" id="ARBA00022723"/>
    </source>
</evidence>
<keyword evidence="8" id="KW-0560">Oxidoreductase</keyword>
<dbReference type="InterPro" id="IPR036280">
    <property type="entry name" value="Multihaem_cyt_sf"/>
</dbReference>
<dbReference type="EC" id="1.7.2.2" evidence="3"/>
<evidence type="ECO:0000313" key="12">
    <source>
        <dbReference type="EMBL" id="MCR6545195.1"/>
    </source>
</evidence>
<comment type="subcellular location">
    <subcellularLocation>
        <location evidence="1">Cell envelope</location>
    </subcellularLocation>
</comment>
<evidence type="ECO:0000313" key="13">
    <source>
        <dbReference type="Proteomes" id="UP001524944"/>
    </source>
</evidence>
<comment type="caution">
    <text evidence="12">The sequence shown here is derived from an EMBL/GenBank/DDBJ whole genome shotgun (WGS) entry which is preliminary data.</text>
</comment>
<keyword evidence="6" id="KW-0732">Signal</keyword>
<gene>
    <name evidence="12" type="ORF">NVS47_06650</name>
</gene>
<protein>
    <recommendedName>
        <fullName evidence="3">nitrite reductase (cytochrome; ammonia-forming)</fullName>
        <ecNumber evidence="3">1.7.2.2</ecNumber>
    </recommendedName>
</protein>
<organism evidence="12 13">
    <name type="scientific">Dehalobacterium formicoaceticum</name>
    <dbReference type="NCBI Taxonomy" id="51515"/>
    <lineage>
        <taxon>Bacteria</taxon>
        <taxon>Bacillati</taxon>
        <taxon>Bacillota</taxon>
        <taxon>Clostridia</taxon>
        <taxon>Eubacteriales</taxon>
        <taxon>Peptococcaceae</taxon>
        <taxon>Dehalobacterium</taxon>
    </lineage>
</organism>
<keyword evidence="13" id="KW-1185">Reference proteome</keyword>
<dbReference type="RefSeq" id="WP_257912814.1">
    <property type="nucleotide sequence ID" value="NZ_JANPWE010000002.1"/>
</dbReference>
<sequence>MANKYLSGKHLGLVIFAGAILLILITFGISSFFFNNKELQRETVGEIGAREADPAVWGQYYPLTYQTYLENFENTEKPSHFETKPYMQKIYAGLGFAVEFNEPRGHVYTLEDIRAIAPQRYKTGAACNTCKSSQIPEIIDKYGDQYYLMDFKEINDQLEHPIACLDCHDPKTMELTITRPALIEAYARQGKDIKKATRQEMRSLVCAQCHVTYYFEKDTKKVTFPWDKGVKADEILAYYDEDGFVEWTHPDSGTPLIKARHAEYETFMGSTHQTAGLACADCHMPYQKMGNTKVTSHNWTSPLNNIEESCMVCHREGSDWLKSRVEDTQQKTKETQDRAGNTVVKAIDEIKIARATPGVNAELLQQADETLRKGFWYLDYVMVTNGYGFHNPTDTMNNLGKAIDYAHQAIQFAKDAR</sequence>
<dbReference type="SUPFAM" id="SSF48695">
    <property type="entry name" value="Multiheme cytochromes"/>
    <property type="match status" value="1"/>
</dbReference>
<feature type="transmembrane region" description="Helical" evidence="11">
    <location>
        <begin position="12"/>
        <end position="34"/>
    </location>
</feature>
<evidence type="ECO:0000256" key="11">
    <source>
        <dbReference type="SAM" id="Phobius"/>
    </source>
</evidence>
<evidence type="ECO:0000256" key="8">
    <source>
        <dbReference type="ARBA" id="ARBA00023002"/>
    </source>
</evidence>
<comment type="similarity">
    <text evidence="2">Belongs to the cytochrome c-552 family.</text>
</comment>
<keyword evidence="5" id="KW-0479">Metal-binding</keyword>
<accession>A0ABT1Y2U5</accession>
<reference evidence="12 13" key="1">
    <citation type="submission" date="2022-08" db="EMBL/GenBank/DDBJ databases">
        <title>Proteogenomics of the novel Dehalobacterium formicoaceticum strain EZ94 highlights a key role of methyltransferases during anaerobic dichloromethane degradation.</title>
        <authorList>
            <person name="Wasmund K."/>
        </authorList>
    </citation>
    <scope>NUCLEOTIDE SEQUENCE [LARGE SCALE GENOMIC DNA]</scope>
    <source>
        <strain evidence="12 13">EZ94</strain>
    </source>
</reference>
<evidence type="ECO:0000256" key="10">
    <source>
        <dbReference type="ARBA" id="ARBA00049131"/>
    </source>
</evidence>
<dbReference type="PANTHER" id="PTHR30633">
    <property type="entry name" value="CYTOCHROME C-552 RESPIRATORY NITRITE REDUCTASE"/>
    <property type="match status" value="1"/>
</dbReference>
<evidence type="ECO:0000256" key="4">
    <source>
        <dbReference type="ARBA" id="ARBA00022617"/>
    </source>
</evidence>
<keyword evidence="11" id="KW-0812">Transmembrane</keyword>
<keyword evidence="4" id="KW-0349">Heme</keyword>
<dbReference type="Gene3D" id="1.10.1130.10">
    <property type="entry name" value="Flavocytochrome C3, Chain A"/>
    <property type="match status" value="1"/>
</dbReference>
<evidence type="ECO:0000256" key="6">
    <source>
        <dbReference type="ARBA" id="ARBA00022729"/>
    </source>
</evidence>
<evidence type="ECO:0000256" key="7">
    <source>
        <dbReference type="ARBA" id="ARBA00022837"/>
    </source>
</evidence>
<dbReference type="EMBL" id="JANPWE010000002">
    <property type="protein sequence ID" value="MCR6545195.1"/>
    <property type="molecule type" value="Genomic_DNA"/>
</dbReference>
<evidence type="ECO:0000256" key="3">
    <source>
        <dbReference type="ARBA" id="ARBA00011887"/>
    </source>
</evidence>
<evidence type="ECO:0000256" key="9">
    <source>
        <dbReference type="ARBA" id="ARBA00023004"/>
    </source>
</evidence>
<dbReference type="Gene3D" id="1.20.140.10">
    <property type="entry name" value="Butyryl-CoA Dehydrogenase, subunit A, domain 3"/>
    <property type="match status" value="1"/>
</dbReference>
<keyword evidence="9" id="KW-0408">Iron</keyword>
<keyword evidence="11" id="KW-1133">Transmembrane helix</keyword>
<keyword evidence="11" id="KW-0472">Membrane</keyword>
<dbReference type="Proteomes" id="UP001524944">
    <property type="component" value="Unassembled WGS sequence"/>
</dbReference>
<dbReference type="PANTHER" id="PTHR30633:SF0">
    <property type="entry name" value="CYTOCHROME C-552"/>
    <property type="match status" value="1"/>
</dbReference>
<keyword evidence="7" id="KW-0106">Calcium</keyword>
<dbReference type="InterPro" id="IPR003321">
    <property type="entry name" value="Cyt_c552"/>
</dbReference>
<dbReference type="CDD" id="cd00548">
    <property type="entry name" value="NrfA-like"/>
    <property type="match status" value="1"/>
</dbReference>
<comment type="catalytic activity">
    <reaction evidence="10">
        <text>6 Fe(III)-[cytochrome c] + NH4(+) + 2 H2O = 6 Fe(II)-[cytochrome c] + nitrite + 8 H(+)</text>
        <dbReference type="Rhea" id="RHEA:13089"/>
        <dbReference type="Rhea" id="RHEA-COMP:10350"/>
        <dbReference type="Rhea" id="RHEA-COMP:14399"/>
        <dbReference type="ChEBI" id="CHEBI:15377"/>
        <dbReference type="ChEBI" id="CHEBI:15378"/>
        <dbReference type="ChEBI" id="CHEBI:16301"/>
        <dbReference type="ChEBI" id="CHEBI:28938"/>
        <dbReference type="ChEBI" id="CHEBI:29033"/>
        <dbReference type="ChEBI" id="CHEBI:29034"/>
        <dbReference type="EC" id="1.7.2.2"/>
    </reaction>
</comment>
<dbReference type="PIRSF" id="PIRSF000243">
    <property type="entry name" value="Cyt_c552"/>
    <property type="match status" value="1"/>
</dbReference>
<evidence type="ECO:0000256" key="2">
    <source>
        <dbReference type="ARBA" id="ARBA00009288"/>
    </source>
</evidence>